<proteinExistence type="predicted"/>
<dbReference type="PANTHER" id="PTHR46361:SF3">
    <property type="entry name" value="ELECTRON CARRIER_ PROTEIN DISULFIDE OXIDOREDUCTASE"/>
    <property type="match status" value="1"/>
</dbReference>
<gene>
    <name evidence="2" type="ORF">RM538_09760</name>
</gene>
<protein>
    <submittedName>
        <fullName evidence="2">DUF547 domain-containing protein</fullName>
    </submittedName>
</protein>
<organism evidence="2 3">
    <name type="scientific">Patiriisocius hiemis</name>
    <dbReference type="NCBI Taxonomy" id="3075604"/>
    <lineage>
        <taxon>Bacteria</taxon>
        <taxon>Pseudomonadati</taxon>
        <taxon>Bacteroidota</taxon>
        <taxon>Flavobacteriia</taxon>
        <taxon>Flavobacteriales</taxon>
        <taxon>Flavobacteriaceae</taxon>
        <taxon>Patiriisocius</taxon>
    </lineage>
</organism>
<dbReference type="Pfam" id="PF04784">
    <property type="entry name" value="DUF547"/>
    <property type="match status" value="1"/>
</dbReference>
<evidence type="ECO:0000313" key="2">
    <source>
        <dbReference type="EMBL" id="MDT0556290.1"/>
    </source>
</evidence>
<evidence type="ECO:0000259" key="1">
    <source>
        <dbReference type="Pfam" id="PF04784"/>
    </source>
</evidence>
<comment type="caution">
    <text evidence="2">The sequence shown here is derived from an EMBL/GenBank/DDBJ whole genome shotgun (WGS) entry which is preliminary data.</text>
</comment>
<accession>A0ABU2YET2</accession>
<dbReference type="PROSITE" id="PS51257">
    <property type="entry name" value="PROKAR_LIPOPROTEIN"/>
    <property type="match status" value="1"/>
</dbReference>
<dbReference type="PANTHER" id="PTHR46361">
    <property type="entry name" value="ELECTRON CARRIER/ PROTEIN DISULFIDE OXIDOREDUCTASE"/>
    <property type="match status" value="1"/>
</dbReference>
<keyword evidence="3" id="KW-1185">Reference proteome</keyword>
<evidence type="ECO:0000313" key="3">
    <source>
        <dbReference type="Proteomes" id="UP001254488"/>
    </source>
</evidence>
<dbReference type="EMBL" id="JAVRHZ010000005">
    <property type="protein sequence ID" value="MDT0556290.1"/>
    <property type="molecule type" value="Genomic_DNA"/>
</dbReference>
<dbReference type="Proteomes" id="UP001254488">
    <property type="component" value="Unassembled WGS sequence"/>
</dbReference>
<name>A0ABU2YET2_9FLAO</name>
<sequence length="288" mass="33918">MKYTLLAYIITVFFFSCGTTEKVISETTPVVVTKNEDEIEVEEEIEIDYEETYETNVIEKTDDEEEEVTSVVIKEAFNHSIWNALLQKYVTKEGNVNYEGFRQERGILREYIASLGAQIPAESWTKEDKLAYWMNAYNAMTVDLILRNLPLQSIKDIDKPWNQRLWKLGNKWYNLDEIEHQILRKMDEPRIHFGINCASFSCPPLLNEAFTRETVNNQLEGLAFTFINDKKRNTITSNTIEISKLFNWFSKDFKQNGSVIDYLNQYSEIKINSNARKRYKDYDWSLNN</sequence>
<reference evidence="2 3" key="1">
    <citation type="submission" date="2023-09" db="EMBL/GenBank/DDBJ databases">
        <authorList>
            <person name="Rey-Velasco X."/>
        </authorList>
    </citation>
    <scope>NUCLEOTIDE SEQUENCE [LARGE SCALE GENOMIC DNA]</scope>
    <source>
        <strain evidence="2 3">W242</strain>
    </source>
</reference>
<feature type="domain" description="DUF547" evidence="1">
    <location>
        <begin position="122"/>
        <end position="227"/>
    </location>
</feature>
<dbReference type="InterPro" id="IPR006869">
    <property type="entry name" value="DUF547"/>
</dbReference>
<dbReference type="RefSeq" id="WP_311333242.1">
    <property type="nucleotide sequence ID" value="NZ_JAVRHZ010000005.1"/>
</dbReference>